<feature type="transmembrane region" description="Helical" evidence="6">
    <location>
        <begin position="596"/>
        <end position="622"/>
    </location>
</feature>
<keyword evidence="3 6" id="KW-0812">Transmembrane</keyword>
<feature type="domain" description="Copper resistance protein D" evidence="7">
    <location>
        <begin position="222"/>
        <end position="317"/>
    </location>
</feature>
<dbReference type="Pfam" id="PF05425">
    <property type="entry name" value="CopD"/>
    <property type="match status" value="1"/>
</dbReference>
<keyword evidence="9" id="KW-1185">Reference proteome</keyword>
<feature type="transmembrane region" description="Helical" evidence="6">
    <location>
        <begin position="550"/>
        <end position="576"/>
    </location>
</feature>
<keyword evidence="5 6" id="KW-0472">Membrane</keyword>
<evidence type="ECO:0000256" key="2">
    <source>
        <dbReference type="ARBA" id="ARBA00022475"/>
    </source>
</evidence>
<feature type="transmembrane region" description="Helical" evidence="6">
    <location>
        <begin position="359"/>
        <end position="379"/>
    </location>
</feature>
<dbReference type="AlphaFoldDB" id="A0A8J7KHV8"/>
<dbReference type="InterPro" id="IPR032694">
    <property type="entry name" value="CopC/D"/>
</dbReference>
<feature type="transmembrane region" description="Helical" evidence="6">
    <location>
        <begin position="515"/>
        <end position="538"/>
    </location>
</feature>
<keyword evidence="2" id="KW-1003">Cell membrane</keyword>
<proteinExistence type="predicted"/>
<dbReference type="RefSeq" id="WP_197005759.1">
    <property type="nucleotide sequence ID" value="NZ_BONS01000011.1"/>
</dbReference>
<feature type="transmembrane region" description="Helical" evidence="6">
    <location>
        <begin position="426"/>
        <end position="445"/>
    </location>
</feature>
<comment type="caution">
    <text evidence="8">The sequence shown here is derived from an EMBL/GenBank/DDBJ whole genome shotgun (WGS) entry which is preliminary data.</text>
</comment>
<dbReference type="InterPro" id="IPR008457">
    <property type="entry name" value="Cu-R_CopD_dom"/>
</dbReference>
<feature type="transmembrane region" description="Helical" evidence="6">
    <location>
        <begin position="125"/>
        <end position="149"/>
    </location>
</feature>
<dbReference type="GO" id="GO:0005886">
    <property type="term" value="C:plasma membrane"/>
    <property type="evidence" value="ECO:0007669"/>
    <property type="project" value="UniProtKB-SubCell"/>
</dbReference>
<evidence type="ECO:0000313" key="9">
    <source>
        <dbReference type="Proteomes" id="UP000622552"/>
    </source>
</evidence>
<feature type="transmembrane region" description="Helical" evidence="6">
    <location>
        <begin position="91"/>
        <end position="113"/>
    </location>
</feature>
<feature type="transmembrane region" description="Helical" evidence="6">
    <location>
        <begin position="226"/>
        <end position="247"/>
    </location>
</feature>
<dbReference type="EMBL" id="JADOUF010000001">
    <property type="protein sequence ID" value="MBG6139065.1"/>
    <property type="molecule type" value="Genomic_DNA"/>
</dbReference>
<feature type="transmembrane region" description="Helical" evidence="6">
    <location>
        <begin position="193"/>
        <end position="214"/>
    </location>
</feature>
<evidence type="ECO:0000256" key="1">
    <source>
        <dbReference type="ARBA" id="ARBA00004651"/>
    </source>
</evidence>
<reference evidence="8" key="1">
    <citation type="submission" date="2020-11" db="EMBL/GenBank/DDBJ databases">
        <title>Sequencing the genomes of 1000 actinobacteria strains.</title>
        <authorList>
            <person name="Klenk H.-P."/>
        </authorList>
    </citation>
    <scope>NUCLEOTIDE SEQUENCE</scope>
    <source>
        <strain evidence="8">DSM 45356</strain>
    </source>
</reference>
<dbReference type="PANTHER" id="PTHR34820">
    <property type="entry name" value="INNER MEMBRANE PROTEIN YEBZ"/>
    <property type="match status" value="1"/>
</dbReference>
<gene>
    <name evidence="8" type="ORF">IW245_005259</name>
</gene>
<evidence type="ECO:0000259" key="7">
    <source>
        <dbReference type="Pfam" id="PF05425"/>
    </source>
</evidence>
<comment type="subcellular location">
    <subcellularLocation>
        <location evidence="1">Cell membrane</location>
        <topology evidence="1">Multi-pass membrane protein</topology>
    </subcellularLocation>
</comment>
<evidence type="ECO:0000256" key="4">
    <source>
        <dbReference type="ARBA" id="ARBA00022989"/>
    </source>
</evidence>
<evidence type="ECO:0000256" key="6">
    <source>
        <dbReference type="SAM" id="Phobius"/>
    </source>
</evidence>
<dbReference type="Pfam" id="PF09678">
    <property type="entry name" value="Caa3_CtaG"/>
    <property type="match status" value="1"/>
</dbReference>
<organism evidence="8 9">
    <name type="scientific">Longispora fulva</name>
    <dbReference type="NCBI Taxonomy" id="619741"/>
    <lineage>
        <taxon>Bacteria</taxon>
        <taxon>Bacillati</taxon>
        <taxon>Actinomycetota</taxon>
        <taxon>Actinomycetes</taxon>
        <taxon>Micromonosporales</taxon>
        <taxon>Micromonosporaceae</taxon>
        <taxon>Longispora</taxon>
    </lineage>
</organism>
<feature type="transmembrane region" description="Helical" evidence="6">
    <location>
        <begin position="259"/>
        <end position="279"/>
    </location>
</feature>
<sequence length="661" mass="70629">MRSIGFVGAFGAVAVLVLLWVLNLGGALGSPVPGLPDPGDLVTYGLPVTRVLLDVLGAVTVGYAVAAAFLTPGKGPTVGPEGYPLLRRAGWLALAWAVAAVLLSVLTVANLLGRPADELSATMLWSFWTTVVMGKAYLLQVVLALVLFVGCRVVLSRTGAALLAVLALVTALPPAFTGHAAGAGNHQVAVTSMALHVGGAVLWLGGLAALLAVRRTPALLVAAGRYSRMALGCFVLVVFSGVANAAVRLGSWAEVFGSSYGRLVLAKVAGLVLLGACGVAHRTHVLRRLADRPGLFRRLAAGELLLMAAVFGLAVGLSRTPTPVPTNPADPDRVTDLLGFPMPPAPDLGSMFGGFLPDLFFLTLVLAGIGFYLAGVWRLHRNGVRWPLGRTLSWVGGLLLLGAITNLGLARYAYVLFSAHMMQHMILSMLIPILLVLGAPLTLALRALRPVGPAGTATDPRSAGDRGPREWLMLALHSRVLKFFTHPVVALIIFVVSLYALYFSSLFATLMESHLGHLAMLTHFILAGYLFFWVIIGIDPGRRQVSHPVLILIHFGGMVFHAFFGVILMQAQSLIADDWFSLVRPPWMTDPLADQYLGAGITWSFGEIPSAIVFVILVIQWIRADEREQRRLDRAADRSAAGGEDDEWVRYNEYLKSLPKS</sequence>
<dbReference type="Proteomes" id="UP000622552">
    <property type="component" value="Unassembled WGS sequence"/>
</dbReference>
<evidence type="ECO:0000313" key="8">
    <source>
        <dbReference type="EMBL" id="MBG6139065.1"/>
    </source>
</evidence>
<dbReference type="GO" id="GO:0006825">
    <property type="term" value="P:copper ion transport"/>
    <property type="evidence" value="ECO:0007669"/>
    <property type="project" value="InterPro"/>
</dbReference>
<evidence type="ECO:0000256" key="3">
    <source>
        <dbReference type="ARBA" id="ARBA00022692"/>
    </source>
</evidence>
<feature type="transmembrane region" description="Helical" evidence="6">
    <location>
        <begin position="51"/>
        <end position="70"/>
    </location>
</feature>
<dbReference type="PANTHER" id="PTHR34820:SF4">
    <property type="entry name" value="INNER MEMBRANE PROTEIN YEBZ"/>
    <property type="match status" value="1"/>
</dbReference>
<accession>A0A8J7KHV8</accession>
<protein>
    <submittedName>
        <fullName evidence="8">Putative copper resistance protein D</fullName>
    </submittedName>
</protein>
<feature type="transmembrane region" description="Helical" evidence="6">
    <location>
        <begin position="391"/>
        <end position="414"/>
    </location>
</feature>
<dbReference type="InterPro" id="IPR019108">
    <property type="entry name" value="Caa3_assmbl_CtaG-rel"/>
</dbReference>
<feature type="transmembrane region" description="Helical" evidence="6">
    <location>
        <begin position="161"/>
        <end position="181"/>
    </location>
</feature>
<feature type="transmembrane region" description="Helical" evidence="6">
    <location>
        <begin position="483"/>
        <end position="503"/>
    </location>
</feature>
<keyword evidence="4 6" id="KW-1133">Transmembrane helix</keyword>
<name>A0A8J7KHV8_9ACTN</name>
<evidence type="ECO:0000256" key="5">
    <source>
        <dbReference type="ARBA" id="ARBA00023136"/>
    </source>
</evidence>
<feature type="transmembrane region" description="Helical" evidence="6">
    <location>
        <begin position="299"/>
        <end position="318"/>
    </location>
</feature>